<dbReference type="GO" id="GO:0003700">
    <property type="term" value="F:DNA-binding transcription factor activity"/>
    <property type="evidence" value="ECO:0007669"/>
    <property type="project" value="InterPro"/>
</dbReference>
<dbReference type="AlphaFoldDB" id="A0A8J6D696"/>
<reference evidence="8 9" key="1">
    <citation type="journal article" date="2021" name="bioRxiv">
        <title>The Gossypium anomalum genome as a resource for cotton improvement and evolutionary analysis of hybrid incompatibility.</title>
        <authorList>
            <person name="Grover C.E."/>
            <person name="Yuan D."/>
            <person name="Arick M.A."/>
            <person name="Miller E.R."/>
            <person name="Hu G."/>
            <person name="Peterson D.G."/>
            <person name="Wendel J.F."/>
            <person name="Udall J.A."/>
        </authorList>
    </citation>
    <scope>NUCLEOTIDE SEQUENCE [LARGE SCALE GENOMIC DNA]</scope>
    <source>
        <strain evidence="8">JFW-Udall</strain>
        <tissue evidence="8">Leaf</tissue>
    </source>
</reference>
<dbReference type="PANTHER" id="PTHR31190:SF358">
    <property type="entry name" value="ETHYLENE-RESPONSIVE TRANSCRIPTION FACTOR ABR1"/>
    <property type="match status" value="1"/>
</dbReference>
<dbReference type="SUPFAM" id="SSF54171">
    <property type="entry name" value="DNA-binding domain"/>
    <property type="match status" value="1"/>
</dbReference>
<keyword evidence="5" id="KW-0539">Nucleus</keyword>
<accession>A0A8J6D696</accession>
<dbReference type="Proteomes" id="UP000701853">
    <property type="component" value="Chromosome 4"/>
</dbReference>
<dbReference type="GO" id="GO:0009873">
    <property type="term" value="P:ethylene-activated signaling pathway"/>
    <property type="evidence" value="ECO:0007669"/>
    <property type="project" value="InterPro"/>
</dbReference>
<evidence type="ECO:0000313" key="9">
    <source>
        <dbReference type="Proteomes" id="UP000701853"/>
    </source>
</evidence>
<dbReference type="InterPro" id="IPR001471">
    <property type="entry name" value="AP2/ERF_dom"/>
</dbReference>
<name>A0A8J6D696_9ROSI</name>
<evidence type="ECO:0000256" key="1">
    <source>
        <dbReference type="ARBA" id="ARBA00004123"/>
    </source>
</evidence>
<keyword evidence="4" id="KW-0804">Transcription</keyword>
<keyword evidence="2" id="KW-0805">Transcription regulation</keyword>
<gene>
    <name evidence="8" type="ORF">CXB51_008474</name>
</gene>
<keyword evidence="3" id="KW-0238">DNA-binding</keyword>
<dbReference type="EMBL" id="JAHUZN010000004">
    <property type="protein sequence ID" value="KAG8497259.1"/>
    <property type="molecule type" value="Genomic_DNA"/>
</dbReference>
<organism evidence="8 9">
    <name type="scientific">Gossypium anomalum</name>
    <dbReference type="NCBI Taxonomy" id="47600"/>
    <lineage>
        <taxon>Eukaryota</taxon>
        <taxon>Viridiplantae</taxon>
        <taxon>Streptophyta</taxon>
        <taxon>Embryophyta</taxon>
        <taxon>Tracheophyta</taxon>
        <taxon>Spermatophyta</taxon>
        <taxon>Magnoliopsida</taxon>
        <taxon>eudicotyledons</taxon>
        <taxon>Gunneridae</taxon>
        <taxon>Pentapetalae</taxon>
        <taxon>rosids</taxon>
        <taxon>malvids</taxon>
        <taxon>Malvales</taxon>
        <taxon>Malvaceae</taxon>
        <taxon>Malvoideae</taxon>
        <taxon>Gossypium</taxon>
    </lineage>
</organism>
<dbReference type="InterPro" id="IPR036955">
    <property type="entry name" value="AP2/ERF_dom_sf"/>
</dbReference>
<protein>
    <recommendedName>
        <fullName evidence="7">AP2/ERF domain-containing protein</fullName>
    </recommendedName>
</protein>
<evidence type="ECO:0000256" key="3">
    <source>
        <dbReference type="ARBA" id="ARBA00023125"/>
    </source>
</evidence>
<keyword evidence="9" id="KW-1185">Reference proteome</keyword>
<comment type="subcellular location">
    <subcellularLocation>
        <location evidence="1">Nucleus</location>
    </subcellularLocation>
</comment>
<dbReference type="FunFam" id="3.30.730.10:FF:000001">
    <property type="entry name" value="Ethylene-responsive transcription factor 2"/>
    <property type="match status" value="1"/>
</dbReference>
<feature type="domain" description="AP2/ERF" evidence="7">
    <location>
        <begin position="208"/>
        <end position="265"/>
    </location>
</feature>
<dbReference type="PANTHER" id="PTHR31190">
    <property type="entry name" value="DNA-BINDING DOMAIN"/>
    <property type="match status" value="1"/>
</dbReference>
<dbReference type="CDD" id="cd00018">
    <property type="entry name" value="AP2"/>
    <property type="match status" value="1"/>
</dbReference>
<proteinExistence type="inferred from homology"/>
<evidence type="ECO:0000256" key="6">
    <source>
        <dbReference type="ARBA" id="ARBA00024343"/>
    </source>
</evidence>
<dbReference type="InterPro" id="IPR016177">
    <property type="entry name" value="DNA-bd_dom_sf"/>
</dbReference>
<dbReference type="SMART" id="SM00380">
    <property type="entry name" value="AP2"/>
    <property type="match status" value="1"/>
</dbReference>
<dbReference type="Gene3D" id="3.30.730.10">
    <property type="entry name" value="AP2/ERF domain"/>
    <property type="match status" value="1"/>
</dbReference>
<dbReference type="PRINTS" id="PR00367">
    <property type="entry name" value="ETHRSPELEMNT"/>
</dbReference>
<sequence length="427" mass="46721">MFQLMMMREEGSSSAAVAEAVPSSSLMLSDVCREREMSVMVSALAHVVAGDVPADDEELSGNEYLDWRSNNINPSLGFGGLKRGREEVDGCATGGGGGGRMAVESVANLCSQFVHLPHGGSSSAVAGGKQHSRNFKLLLIVLFYKLSQSYRLSTYAKFLTFANYSMCCIKLSHPLFFAVTEANTPAQLVPTYEYNSNENNNREEPRRRYRGVRQRPWGKWAAEIRDPFKAARVWLGTFDTAEDAARAYDEAALRFRGNKAKLNFPENVKLRSVPPNQTATHFPLSDSPNTLFSIPTSTDPIIHHSQSHYSVPNPQVAGGYLDYSQLFLGSSTSSVPREQQLQQLRQNQPIYPYDRTVLSSSVSSQAQSSSLSSSSPASPPTSYPIVFPLQASGYQFNLGNSSQGGGIGDFSVHSWSSDSSQYTSTTK</sequence>
<dbReference type="Pfam" id="PF00847">
    <property type="entry name" value="AP2"/>
    <property type="match status" value="1"/>
</dbReference>
<evidence type="ECO:0000256" key="5">
    <source>
        <dbReference type="ARBA" id="ARBA00023242"/>
    </source>
</evidence>
<dbReference type="InterPro" id="IPR044808">
    <property type="entry name" value="ERF_plant"/>
</dbReference>
<evidence type="ECO:0000256" key="4">
    <source>
        <dbReference type="ARBA" id="ARBA00023163"/>
    </source>
</evidence>
<dbReference type="PROSITE" id="PS51032">
    <property type="entry name" value="AP2_ERF"/>
    <property type="match status" value="1"/>
</dbReference>
<comment type="caution">
    <text evidence="8">The sequence shown here is derived from an EMBL/GenBank/DDBJ whole genome shotgun (WGS) entry which is preliminary data.</text>
</comment>
<dbReference type="OrthoDB" id="1925932at2759"/>
<comment type="similarity">
    <text evidence="6">Belongs to the AP2/ERF transcription factor family. ERF subfamily.</text>
</comment>
<evidence type="ECO:0000313" key="8">
    <source>
        <dbReference type="EMBL" id="KAG8497259.1"/>
    </source>
</evidence>
<dbReference type="GO" id="GO:0003677">
    <property type="term" value="F:DNA binding"/>
    <property type="evidence" value="ECO:0007669"/>
    <property type="project" value="UniProtKB-KW"/>
</dbReference>
<evidence type="ECO:0000256" key="2">
    <source>
        <dbReference type="ARBA" id="ARBA00023015"/>
    </source>
</evidence>
<evidence type="ECO:0000259" key="7">
    <source>
        <dbReference type="PROSITE" id="PS51032"/>
    </source>
</evidence>
<dbReference type="GO" id="GO:0005634">
    <property type="term" value="C:nucleus"/>
    <property type="evidence" value="ECO:0007669"/>
    <property type="project" value="UniProtKB-SubCell"/>
</dbReference>